<dbReference type="AlphaFoldDB" id="A0A3D9E2K2"/>
<comment type="caution">
    <text evidence="1">The sequence shown here is derived from an EMBL/GenBank/DDBJ whole genome shotgun (WGS) entry which is preliminary data.</text>
</comment>
<reference evidence="1 2" key="1">
    <citation type="submission" date="2018-07" db="EMBL/GenBank/DDBJ databases">
        <title>Genomic Encyclopedia of Type Strains, Phase IV (KMG-IV): sequencing the most valuable type-strain genomes for metagenomic binning, comparative biology and taxonomic classification.</title>
        <authorList>
            <person name="Goeker M."/>
        </authorList>
    </citation>
    <scope>NUCLEOTIDE SEQUENCE [LARGE SCALE GENOMIC DNA]</scope>
    <source>
        <strain evidence="1 2">DSM 14324</strain>
    </source>
</reference>
<protein>
    <submittedName>
        <fullName evidence="1">Uncharacterized protein</fullName>
    </submittedName>
</protein>
<evidence type="ECO:0000313" key="1">
    <source>
        <dbReference type="EMBL" id="REC96664.1"/>
    </source>
</evidence>
<keyword evidence="2" id="KW-1185">Reference proteome</keyword>
<organism evidence="1 2">
    <name type="scientific">Kushneria indalinina DSM 14324</name>
    <dbReference type="NCBI Taxonomy" id="1122140"/>
    <lineage>
        <taxon>Bacteria</taxon>
        <taxon>Pseudomonadati</taxon>
        <taxon>Pseudomonadota</taxon>
        <taxon>Gammaproteobacteria</taxon>
        <taxon>Oceanospirillales</taxon>
        <taxon>Halomonadaceae</taxon>
        <taxon>Kushneria</taxon>
    </lineage>
</organism>
<evidence type="ECO:0000313" key="2">
    <source>
        <dbReference type="Proteomes" id="UP000256334"/>
    </source>
</evidence>
<dbReference type="Proteomes" id="UP000256334">
    <property type="component" value="Unassembled WGS sequence"/>
</dbReference>
<sequence>MSLAVSDIAQIPAEPCAPVTTAIVVLGEHRLSVWDVVPVEGDALTALQRARECYLSRGSGMLDGEAVAIAAVTPTEMRRIEAEYSMAESKKSLRAISADDFDEKLMIMPPMNRNSFVLDDSFMLCEAMHGSWHTQFGRVSDKYASKLVNIRDSSTWLTRAEVLDVNQ</sequence>
<gene>
    <name evidence="1" type="ORF">C8D72_0009</name>
</gene>
<proteinExistence type="predicted"/>
<name>A0A3D9E2K2_9GAMM</name>
<dbReference type="RefSeq" id="WP_115852398.1">
    <property type="nucleotide sequence ID" value="NZ_QRDJ01000002.1"/>
</dbReference>
<accession>A0A3D9E2K2</accession>
<dbReference type="EMBL" id="QRDJ01000002">
    <property type="protein sequence ID" value="REC96664.1"/>
    <property type="molecule type" value="Genomic_DNA"/>
</dbReference>